<dbReference type="Gene3D" id="3.10.50.10">
    <property type="match status" value="1"/>
</dbReference>
<gene>
    <name evidence="1" type="ORF">FZEAL_1444</name>
</gene>
<dbReference type="Proteomes" id="UP000635477">
    <property type="component" value="Unassembled WGS sequence"/>
</dbReference>
<dbReference type="InterPro" id="IPR029070">
    <property type="entry name" value="Chitinase_insertion_sf"/>
</dbReference>
<protein>
    <recommendedName>
        <fullName evidence="3">Chitinase</fullName>
    </recommendedName>
</protein>
<sequence length="301" mass="32501">MSLGEIKNLIKEKGLKPTHLKDSMVKQITWDDQWMGYDVGETWAEKKAWADGQCCGGTMVWSIDFQAGDSGGNVPALPVEEGRPGKIPKKLMDKKLPDCKWGISFDNIKDKGKFWYDSGAEQWADEYINSQKDHSNWASNLFRELFPDDDHTEFDCQTPGASCNHGLKCGRTLVSIRVHVYLSQIGTMRQLLNIKSGAPAAPLDVADMLGAAFSIGSALATPVPILGGPLAAISGAWGGSDDVVEATDTIRGLLAGVAADGFENIKKILIAVSGKQGHRQTDIPELMRVGGVSNPALQVFG</sequence>
<reference evidence="1" key="1">
    <citation type="journal article" date="2020" name="BMC Genomics">
        <title>Correction to: Identification and distribution of gene clusters required for synthesis of sphingolipid metabolism inhibitors in diverse species of the filamentous fungus Fusarium.</title>
        <authorList>
            <person name="Kim H.S."/>
            <person name="Lohmar J.M."/>
            <person name="Busman M."/>
            <person name="Brown D.W."/>
            <person name="Naumann T.A."/>
            <person name="Divon H.H."/>
            <person name="Lysoe E."/>
            <person name="Uhlig S."/>
            <person name="Proctor R.H."/>
        </authorList>
    </citation>
    <scope>NUCLEOTIDE SEQUENCE</scope>
    <source>
        <strain evidence="1">NRRL 22465</strain>
    </source>
</reference>
<proteinExistence type="predicted"/>
<evidence type="ECO:0000313" key="1">
    <source>
        <dbReference type="EMBL" id="KAF4983044.1"/>
    </source>
</evidence>
<dbReference type="AlphaFoldDB" id="A0A8H4UTE8"/>
<name>A0A8H4UTE8_9HYPO</name>
<evidence type="ECO:0000313" key="2">
    <source>
        <dbReference type="Proteomes" id="UP000635477"/>
    </source>
</evidence>
<keyword evidence="2" id="KW-1185">Reference proteome</keyword>
<dbReference type="Gene3D" id="3.20.20.80">
    <property type="entry name" value="Glycosidases"/>
    <property type="match status" value="1"/>
</dbReference>
<dbReference type="OrthoDB" id="73875at2759"/>
<organism evidence="1 2">
    <name type="scientific">Fusarium zealandicum</name>
    <dbReference type="NCBI Taxonomy" id="1053134"/>
    <lineage>
        <taxon>Eukaryota</taxon>
        <taxon>Fungi</taxon>
        <taxon>Dikarya</taxon>
        <taxon>Ascomycota</taxon>
        <taxon>Pezizomycotina</taxon>
        <taxon>Sordariomycetes</taxon>
        <taxon>Hypocreomycetidae</taxon>
        <taxon>Hypocreales</taxon>
        <taxon>Nectriaceae</taxon>
        <taxon>Fusarium</taxon>
        <taxon>Fusarium staphyleae species complex</taxon>
    </lineage>
</organism>
<accession>A0A8H4UTE8</accession>
<comment type="caution">
    <text evidence="1">The sequence shown here is derived from an EMBL/GenBank/DDBJ whole genome shotgun (WGS) entry which is preliminary data.</text>
</comment>
<evidence type="ECO:0008006" key="3">
    <source>
        <dbReference type="Google" id="ProtNLM"/>
    </source>
</evidence>
<reference evidence="1" key="2">
    <citation type="submission" date="2020-05" db="EMBL/GenBank/DDBJ databases">
        <authorList>
            <person name="Kim H.-S."/>
            <person name="Proctor R.H."/>
            <person name="Brown D.W."/>
        </authorList>
    </citation>
    <scope>NUCLEOTIDE SEQUENCE</scope>
    <source>
        <strain evidence="1">NRRL 22465</strain>
    </source>
</reference>
<dbReference type="EMBL" id="JABEYC010000085">
    <property type="protein sequence ID" value="KAF4983044.1"/>
    <property type="molecule type" value="Genomic_DNA"/>
</dbReference>